<protein>
    <recommendedName>
        <fullName evidence="2">guanylate cyclase</fullName>
        <ecNumber evidence="2">4.6.1.2</ecNumber>
    </recommendedName>
</protein>
<gene>
    <name evidence="7" type="ORF">X975_01682</name>
</gene>
<evidence type="ECO:0000256" key="1">
    <source>
        <dbReference type="ARBA" id="ARBA00001436"/>
    </source>
</evidence>
<dbReference type="GO" id="GO:0001653">
    <property type="term" value="F:peptide receptor activity"/>
    <property type="evidence" value="ECO:0007669"/>
    <property type="project" value="TreeGrafter"/>
</dbReference>
<evidence type="ECO:0000313" key="7">
    <source>
        <dbReference type="EMBL" id="KFM57327.1"/>
    </source>
</evidence>
<dbReference type="SUPFAM" id="SSF56112">
    <property type="entry name" value="Protein kinase-like (PK-like)"/>
    <property type="match status" value="1"/>
</dbReference>
<dbReference type="OrthoDB" id="6337215at2759"/>
<reference evidence="7 8" key="1">
    <citation type="submission" date="2013-11" db="EMBL/GenBank/DDBJ databases">
        <title>Genome sequencing of Stegodyphus mimosarum.</title>
        <authorList>
            <person name="Bechsgaard J."/>
        </authorList>
    </citation>
    <scope>NUCLEOTIDE SEQUENCE [LARGE SCALE GENOMIC DNA]</scope>
</reference>
<dbReference type="GO" id="GO:0005886">
    <property type="term" value="C:plasma membrane"/>
    <property type="evidence" value="ECO:0007669"/>
    <property type="project" value="TreeGrafter"/>
</dbReference>
<dbReference type="GO" id="GO:0004713">
    <property type="term" value="F:protein tyrosine kinase activity"/>
    <property type="evidence" value="ECO:0007669"/>
    <property type="project" value="InterPro"/>
</dbReference>
<keyword evidence="3" id="KW-0547">Nucleotide-binding</keyword>
<dbReference type="InterPro" id="IPR011009">
    <property type="entry name" value="Kinase-like_dom_sf"/>
</dbReference>
<dbReference type="OMA" id="MEGEWER"/>
<keyword evidence="7" id="KW-0675">Receptor</keyword>
<dbReference type="PROSITE" id="PS50011">
    <property type="entry name" value="PROTEIN_KINASE_DOM"/>
    <property type="match status" value="1"/>
</dbReference>
<evidence type="ECO:0000256" key="5">
    <source>
        <dbReference type="ARBA" id="ARBA00023293"/>
    </source>
</evidence>
<dbReference type="Proteomes" id="UP000054359">
    <property type="component" value="Unassembled WGS sequence"/>
</dbReference>
<keyword evidence="8" id="KW-1185">Reference proteome</keyword>
<dbReference type="EMBL" id="KK112311">
    <property type="protein sequence ID" value="KFM57327.1"/>
    <property type="molecule type" value="Genomic_DNA"/>
</dbReference>
<evidence type="ECO:0000256" key="2">
    <source>
        <dbReference type="ARBA" id="ARBA00012202"/>
    </source>
</evidence>
<feature type="non-terminal residue" evidence="7">
    <location>
        <position position="162"/>
    </location>
</feature>
<dbReference type="AlphaFoldDB" id="A0A087SWT8"/>
<dbReference type="Gene3D" id="1.10.510.10">
    <property type="entry name" value="Transferase(Phosphotransferase) domain 1"/>
    <property type="match status" value="1"/>
</dbReference>
<dbReference type="STRING" id="407821.A0A087SWT8"/>
<feature type="domain" description="Protein kinase" evidence="6">
    <location>
        <begin position="1"/>
        <end position="162"/>
    </location>
</feature>
<organism evidence="7 8">
    <name type="scientific">Stegodyphus mimosarum</name>
    <name type="common">African social velvet spider</name>
    <dbReference type="NCBI Taxonomy" id="407821"/>
    <lineage>
        <taxon>Eukaryota</taxon>
        <taxon>Metazoa</taxon>
        <taxon>Ecdysozoa</taxon>
        <taxon>Arthropoda</taxon>
        <taxon>Chelicerata</taxon>
        <taxon>Arachnida</taxon>
        <taxon>Araneae</taxon>
        <taxon>Araneomorphae</taxon>
        <taxon>Entelegynae</taxon>
        <taxon>Eresoidea</taxon>
        <taxon>Eresidae</taxon>
        <taxon>Stegodyphus</taxon>
    </lineage>
</organism>
<dbReference type="InterPro" id="IPR001245">
    <property type="entry name" value="Ser-Thr/Tyr_kinase_cat_dom"/>
</dbReference>
<dbReference type="InterPro" id="IPR050401">
    <property type="entry name" value="Cyclic_nucleotide_synthase"/>
</dbReference>
<evidence type="ECO:0000256" key="4">
    <source>
        <dbReference type="ARBA" id="ARBA00023239"/>
    </source>
</evidence>
<evidence type="ECO:0000313" key="8">
    <source>
        <dbReference type="Proteomes" id="UP000054359"/>
    </source>
</evidence>
<sequence>MAYLQSSEIRSHGNLKSTNCVVDSRFVLKVTDFGLHCLRIYDENENEDSYAHWRRKLWTAPELLRMQNRPLDGTQKGDVYSFAIIAHEIVVRRSVFYTGAELSPKEIVENVCYGLKPPFRPRLDSDTCDEGMIQVIKRCWSEDPGERPDFQTLKSVIRKLNK</sequence>
<accession>A0A087SWT8</accession>
<dbReference type="GO" id="GO:0004016">
    <property type="term" value="F:adenylate cyclase activity"/>
    <property type="evidence" value="ECO:0007669"/>
    <property type="project" value="TreeGrafter"/>
</dbReference>
<name>A0A087SWT8_STEMI</name>
<dbReference type="PANTHER" id="PTHR11920:SF494">
    <property type="entry name" value="ATRIAL NATRIURETIC PEPTIDE RECEPTOR 2"/>
    <property type="match status" value="1"/>
</dbReference>
<dbReference type="GO" id="GO:0005524">
    <property type="term" value="F:ATP binding"/>
    <property type="evidence" value="ECO:0007669"/>
    <property type="project" value="InterPro"/>
</dbReference>
<keyword evidence="4" id="KW-0456">Lyase</keyword>
<dbReference type="SMART" id="SM00219">
    <property type="entry name" value="TyrKc"/>
    <property type="match status" value="1"/>
</dbReference>
<dbReference type="GO" id="GO:0004383">
    <property type="term" value="F:guanylate cyclase activity"/>
    <property type="evidence" value="ECO:0007669"/>
    <property type="project" value="UniProtKB-EC"/>
</dbReference>
<evidence type="ECO:0000259" key="6">
    <source>
        <dbReference type="PROSITE" id="PS50011"/>
    </source>
</evidence>
<dbReference type="GO" id="GO:0007168">
    <property type="term" value="P:receptor guanylyl cyclase signaling pathway"/>
    <property type="evidence" value="ECO:0007669"/>
    <property type="project" value="TreeGrafter"/>
</dbReference>
<dbReference type="InterPro" id="IPR000719">
    <property type="entry name" value="Prot_kinase_dom"/>
</dbReference>
<dbReference type="PANTHER" id="PTHR11920">
    <property type="entry name" value="GUANYLYL CYCLASE"/>
    <property type="match status" value="1"/>
</dbReference>
<comment type="catalytic activity">
    <reaction evidence="1">
        <text>GTP = 3',5'-cyclic GMP + diphosphate</text>
        <dbReference type="Rhea" id="RHEA:13665"/>
        <dbReference type="ChEBI" id="CHEBI:33019"/>
        <dbReference type="ChEBI" id="CHEBI:37565"/>
        <dbReference type="ChEBI" id="CHEBI:57746"/>
        <dbReference type="EC" id="4.6.1.2"/>
    </reaction>
</comment>
<dbReference type="EC" id="4.6.1.2" evidence="2"/>
<dbReference type="InterPro" id="IPR020635">
    <property type="entry name" value="Tyr_kinase_cat_dom"/>
</dbReference>
<keyword evidence="5" id="KW-0141">cGMP biosynthesis</keyword>
<evidence type="ECO:0000256" key="3">
    <source>
        <dbReference type="ARBA" id="ARBA00022741"/>
    </source>
</evidence>
<proteinExistence type="predicted"/>
<dbReference type="Pfam" id="PF07714">
    <property type="entry name" value="PK_Tyr_Ser-Thr"/>
    <property type="match status" value="1"/>
</dbReference>